<reference evidence="1" key="1">
    <citation type="journal article" date="2014" name="Front. Microbiol.">
        <title>High frequency of phylogenetically diverse reductive dehalogenase-homologous genes in deep subseafloor sedimentary metagenomes.</title>
        <authorList>
            <person name="Kawai M."/>
            <person name="Futagami T."/>
            <person name="Toyoda A."/>
            <person name="Takaki Y."/>
            <person name="Nishi S."/>
            <person name="Hori S."/>
            <person name="Arai W."/>
            <person name="Tsubouchi T."/>
            <person name="Morono Y."/>
            <person name="Uchiyama I."/>
            <person name="Ito T."/>
            <person name="Fujiyama A."/>
            <person name="Inagaki F."/>
            <person name="Takami H."/>
        </authorList>
    </citation>
    <scope>NUCLEOTIDE SEQUENCE</scope>
    <source>
        <strain evidence="1">Expedition CK06-06</strain>
    </source>
</reference>
<gene>
    <name evidence="1" type="ORF">S03H2_05132</name>
</gene>
<evidence type="ECO:0000313" key="1">
    <source>
        <dbReference type="EMBL" id="GAH24233.1"/>
    </source>
</evidence>
<protein>
    <submittedName>
        <fullName evidence="1">Uncharacterized protein</fullName>
    </submittedName>
</protein>
<sequence length="41" mass="5009">MPCSAKILKRVKKQYPTYSKARQETITYGIMHKQRKKKRKR</sequence>
<dbReference type="EMBL" id="BARU01002108">
    <property type="protein sequence ID" value="GAH24233.1"/>
    <property type="molecule type" value="Genomic_DNA"/>
</dbReference>
<proteinExistence type="predicted"/>
<comment type="caution">
    <text evidence="1">The sequence shown here is derived from an EMBL/GenBank/DDBJ whole genome shotgun (WGS) entry which is preliminary data.</text>
</comment>
<organism evidence="1">
    <name type="scientific">marine sediment metagenome</name>
    <dbReference type="NCBI Taxonomy" id="412755"/>
    <lineage>
        <taxon>unclassified sequences</taxon>
        <taxon>metagenomes</taxon>
        <taxon>ecological metagenomes</taxon>
    </lineage>
</organism>
<accession>X1FTX4</accession>
<name>X1FTX4_9ZZZZ</name>
<dbReference type="AlphaFoldDB" id="X1FTX4"/>